<keyword evidence="4 8" id="KW-0812">Transmembrane</keyword>
<feature type="transmembrane region" description="Helical" evidence="8">
    <location>
        <begin position="209"/>
        <end position="227"/>
    </location>
</feature>
<keyword evidence="6 8" id="KW-0472">Membrane</keyword>
<evidence type="ECO:0000313" key="11">
    <source>
        <dbReference type="Proteomes" id="UP000011200"/>
    </source>
</evidence>
<evidence type="ECO:0000256" key="4">
    <source>
        <dbReference type="ARBA" id="ARBA00022692"/>
    </source>
</evidence>
<feature type="transmembrane region" description="Helical" evidence="8">
    <location>
        <begin position="862"/>
        <end position="887"/>
    </location>
</feature>
<feature type="region of interest" description="Disordered" evidence="7">
    <location>
        <begin position="1"/>
        <end position="20"/>
    </location>
</feature>
<comment type="similarity">
    <text evidence="2">Belongs to the resistance-nodulation-cell division (RND) (TC 2.A.6) family. MmpL subfamily.</text>
</comment>
<evidence type="ECO:0000313" key="10">
    <source>
        <dbReference type="EMBL" id="AWT53636.1"/>
    </source>
</evidence>
<dbReference type="Gene3D" id="1.20.1640.10">
    <property type="entry name" value="Multidrug efflux transporter AcrB transmembrane domain"/>
    <property type="match status" value="2"/>
</dbReference>
<evidence type="ECO:0000256" key="6">
    <source>
        <dbReference type="ARBA" id="ARBA00023136"/>
    </source>
</evidence>
<dbReference type="AlphaFoldDB" id="A0A2U9PPJ7"/>
<keyword evidence="5 8" id="KW-1133">Transmembrane helix</keyword>
<dbReference type="PANTHER" id="PTHR33406:SF6">
    <property type="entry name" value="MEMBRANE PROTEIN YDGH-RELATED"/>
    <property type="match status" value="1"/>
</dbReference>
<dbReference type="InterPro" id="IPR004707">
    <property type="entry name" value="MmpL_fam"/>
</dbReference>
<dbReference type="EMBL" id="CP027541">
    <property type="protein sequence ID" value="AWT53636.1"/>
    <property type="molecule type" value="Genomic_DNA"/>
</dbReference>
<reference evidence="11" key="2">
    <citation type="submission" date="2018-03" db="EMBL/GenBank/DDBJ databases">
        <authorList>
            <person name="Derbyshire K."/>
            <person name="Gray T.A."/>
            <person name="Champion M."/>
        </authorList>
    </citation>
    <scope>NUCLEOTIDE SEQUENCE [LARGE SCALE GENOMIC DNA]</scope>
    <source>
        <strain evidence="11">MKD8</strain>
    </source>
</reference>
<dbReference type="InterPro" id="IPR004869">
    <property type="entry name" value="MMPL_dom"/>
</dbReference>
<dbReference type="InterPro" id="IPR050545">
    <property type="entry name" value="Mycobact_MmpL"/>
</dbReference>
<evidence type="ECO:0000259" key="9">
    <source>
        <dbReference type="PROSITE" id="PS50156"/>
    </source>
</evidence>
<feature type="domain" description="SSD" evidence="9">
    <location>
        <begin position="257"/>
        <end position="363"/>
    </location>
</feature>
<protein>
    <submittedName>
        <fullName evidence="10">MmpL protein</fullName>
    </submittedName>
</protein>
<dbReference type="PROSITE" id="PS50156">
    <property type="entry name" value="SSD"/>
    <property type="match status" value="1"/>
</dbReference>
<name>A0A2U9PPJ7_MYCSE</name>
<evidence type="ECO:0000256" key="1">
    <source>
        <dbReference type="ARBA" id="ARBA00004651"/>
    </source>
</evidence>
<dbReference type="SUPFAM" id="SSF82866">
    <property type="entry name" value="Multidrug efflux transporter AcrB transmembrane domain"/>
    <property type="match status" value="2"/>
</dbReference>
<feature type="transmembrane region" description="Helical" evidence="8">
    <location>
        <begin position="338"/>
        <end position="364"/>
    </location>
</feature>
<keyword evidence="3" id="KW-1003">Cell membrane</keyword>
<feature type="transmembrane region" description="Helical" evidence="8">
    <location>
        <begin position="393"/>
        <end position="417"/>
    </location>
</feature>
<gene>
    <name evidence="10" type="ORF">D806_026580</name>
</gene>
<feature type="transmembrane region" description="Helical" evidence="8">
    <location>
        <begin position="312"/>
        <end position="332"/>
    </location>
</feature>
<dbReference type="FunFam" id="1.20.1640.10:FF:000020">
    <property type="entry name" value="Transmembrane transport protein MmpL10"/>
    <property type="match status" value="1"/>
</dbReference>
<evidence type="ECO:0000256" key="7">
    <source>
        <dbReference type="SAM" id="MobiDB-lite"/>
    </source>
</evidence>
<feature type="transmembrane region" description="Helical" evidence="8">
    <location>
        <begin position="836"/>
        <end position="855"/>
    </location>
</feature>
<dbReference type="PANTHER" id="PTHR33406">
    <property type="entry name" value="MEMBRANE PROTEIN MJ1562-RELATED"/>
    <property type="match status" value="1"/>
</dbReference>
<dbReference type="Proteomes" id="UP000011200">
    <property type="component" value="Chromosome"/>
</dbReference>
<evidence type="ECO:0000256" key="2">
    <source>
        <dbReference type="ARBA" id="ARBA00010157"/>
    </source>
</evidence>
<dbReference type="Pfam" id="PF03176">
    <property type="entry name" value="MMPL"/>
    <property type="match status" value="2"/>
</dbReference>
<sequence length="1023" mass="108615">MRRPTEASGSPRTHTTKPSGTGGVFGWLGDVVVRWPWLVIGCWIALAVALPPMFPTLAEATQKHPVAPIPASAPSMVATQQMTAAFHEAGSENVLLVLLTDEHGLGPDDEQVYRTVVGRLRQDGRDVLWLQEFLGTPQLRETLSSQDRKAWLLPIGLSGDVGSPESYAAYTRVADIVDHAVAGSTLTAHLTGPAATLADSIEVGLRDQIKIEIAIVALLLTILVIVYRKPATILLPVLMIGVSLGVAQAAVAGAAQLGLGVSNQTITLLSGLMAGAGTDYAVFLISRYHDFLRLGADSDQAVKSALSSIGKVIAASAATVGVTFLGMTFASLELFATIGPALAIAIGVAFLAAVTLLPAIIVLAGRRSWVSPRREITARFWRRSGIRIVRRPVTNLVASLMVLLVLAASVGVVRYNYDDRRALPDSVESSIGYAALQRHFPVNSTIPQYLLIQSPQNLRTPEALADLEQLAQRVSQIPGIASVRGVTRPAGVPLAAASTTRQAGEVGTRLDDASALIAGRGDDLDRLASGAGQLSDGINRVRDQIVTLLTGLTRLTDGLAAIQNEFGGDLSLGQIGDTERLVSGMRELGDTLQATFGDMARNFAWVDPVVIALDGSPYCDTDPLCSAAREQFRRLQTARNDGTLEKLAAQLQATGPLSNLSRTVTRLTELMSSLGGTMASLGPAGAGGRSSLSDLQKGLDTLADGGRQVADGVQQLVDQTKRMGADLGDASAFLLAMKDNASSPAMSGFYIPADVLTSRDFETAAAFFVSADGRAARYLIQTELNPFSTAAMDQVSSIADTARGAQPNTALADATISMTGYPATLRDAREYYNHDIRFIVVLTIVVVLLILIALLRAIVAPLYLITSVIVSYLAALGLGVWVFQFALGYELHWSVPGLTFIILVAMGADYNMLLISRIRDESLRGIRSGVIRTVGATGGVITAAGVIFAASMFGLLFASINTIIQAGFIVGTGILLDTFVVRTVTVPAMAVLMGRVNWWPSRLDGRWRRRPVHPQESADQLTF</sequence>
<accession>A0A2U9PPJ7</accession>
<feature type="transmembrane region" description="Helical" evidence="8">
    <location>
        <begin position="893"/>
        <end position="913"/>
    </location>
</feature>
<dbReference type="GO" id="GO:0005886">
    <property type="term" value="C:plasma membrane"/>
    <property type="evidence" value="ECO:0007669"/>
    <property type="project" value="UniProtKB-SubCell"/>
</dbReference>
<organism evidence="10 11">
    <name type="scientific">Mycolicibacterium smegmatis (strain MKD8)</name>
    <name type="common">Mycobacterium smegmatis</name>
    <dbReference type="NCBI Taxonomy" id="1214915"/>
    <lineage>
        <taxon>Bacteria</taxon>
        <taxon>Bacillati</taxon>
        <taxon>Actinomycetota</taxon>
        <taxon>Actinomycetes</taxon>
        <taxon>Mycobacteriales</taxon>
        <taxon>Mycobacteriaceae</taxon>
        <taxon>Mycolicibacterium</taxon>
    </lineage>
</organism>
<feature type="compositionally biased region" description="Polar residues" evidence="7">
    <location>
        <begin position="7"/>
        <end position="19"/>
    </location>
</feature>
<dbReference type="RefSeq" id="WP_003894060.1">
    <property type="nucleotide sequence ID" value="NZ_CP027541.1"/>
</dbReference>
<feature type="transmembrane region" description="Helical" evidence="8">
    <location>
        <begin position="963"/>
        <end position="992"/>
    </location>
</feature>
<evidence type="ECO:0000256" key="3">
    <source>
        <dbReference type="ARBA" id="ARBA00022475"/>
    </source>
</evidence>
<comment type="subcellular location">
    <subcellularLocation>
        <location evidence="1">Cell membrane</location>
        <topology evidence="1">Multi-pass membrane protein</topology>
    </subcellularLocation>
</comment>
<proteinExistence type="inferred from homology"/>
<dbReference type="NCBIfam" id="TIGR00833">
    <property type="entry name" value="actII"/>
    <property type="match status" value="1"/>
</dbReference>
<reference evidence="10 11" key="1">
    <citation type="journal article" date="2013" name="Genome Announc.">
        <title>Draft genome sequence of MKD8, a conjugal recipient Mycobacterium smegmatis strain.</title>
        <authorList>
            <person name="Gray T.A."/>
            <person name="Palumbo M.J."/>
            <person name="Derbyshire K.M."/>
        </authorList>
    </citation>
    <scope>NUCLEOTIDE SEQUENCE [LARGE SCALE GENOMIC DNA]</scope>
    <source>
        <strain evidence="10 11">MKD8</strain>
    </source>
</reference>
<feature type="transmembrane region" description="Helical" evidence="8">
    <location>
        <begin position="233"/>
        <end position="255"/>
    </location>
</feature>
<dbReference type="InterPro" id="IPR000731">
    <property type="entry name" value="SSD"/>
</dbReference>
<feature type="transmembrane region" description="Helical" evidence="8">
    <location>
        <begin position="934"/>
        <end position="957"/>
    </location>
</feature>
<evidence type="ECO:0000256" key="8">
    <source>
        <dbReference type="SAM" id="Phobius"/>
    </source>
</evidence>
<evidence type="ECO:0000256" key="5">
    <source>
        <dbReference type="ARBA" id="ARBA00022989"/>
    </source>
</evidence>